<keyword evidence="3" id="KW-0813">Transport</keyword>
<dbReference type="PANTHER" id="PTHR23514">
    <property type="entry name" value="BYPASS OF STOP CODON PROTEIN 6"/>
    <property type="match status" value="1"/>
</dbReference>
<feature type="transmembrane region" description="Helical" evidence="8">
    <location>
        <begin position="160"/>
        <end position="183"/>
    </location>
</feature>
<dbReference type="InterPro" id="IPR051788">
    <property type="entry name" value="MFS_Transporter"/>
</dbReference>
<evidence type="ECO:0000256" key="5">
    <source>
        <dbReference type="ARBA" id="ARBA00022989"/>
    </source>
</evidence>
<evidence type="ECO:0000313" key="10">
    <source>
        <dbReference type="EMBL" id="KAG4414182.1"/>
    </source>
</evidence>
<protein>
    <recommendedName>
        <fullName evidence="9">Major facilitator superfamily (MFS) profile domain-containing protein</fullName>
    </recommendedName>
</protein>
<dbReference type="FunFam" id="1.20.1250.20:FF:000286">
    <property type="entry name" value="MFS efflux transporter"/>
    <property type="match status" value="1"/>
</dbReference>
<evidence type="ECO:0000256" key="7">
    <source>
        <dbReference type="SAM" id="MobiDB-lite"/>
    </source>
</evidence>
<evidence type="ECO:0000256" key="3">
    <source>
        <dbReference type="ARBA" id="ARBA00022448"/>
    </source>
</evidence>
<dbReference type="OrthoDB" id="413079at2759"/>
<feature type="transmembrane region" description="Helical" evidence="8">
    <location>
        <begin position="431"/>
        <end position="449"/>
    </location>
</feature>
<dbReference type="GO" id="GO:0012505">
    <property type="term" value="C:endomembrane system"/>
    <property type="evidence" value="ECO:0007669"/>
    <property type="project" value="UniProtKB-SubCell"/>
</dbReference>
<evidence type="ECO:0000313" key="11">
    <source>
        <dbReference type="Proteomes" id="UP000664132"/>
    </source>
</evidence>
<keyword evidence="4 8" id="KW-0812">Transmembrane</keyword>
<name>A0A8H7T804_9HELO</name>
<dbReference type="InterPro" id="IPR011701">
    <property type="entry name" value="MFS"/>
</dbReference>
<feature type="region of interest" description="Disordered" evidence="7">
    <location>
        <begin position="1"/>
        <end position="36"/>
    </location>
</feature>
<gene>
    <name evidence="10" type="ORF">IFR04_012669</name>
</gene>
<feature type="transmembrane region" description="Helical" evidence="8">
    <location>
        <begin position="136"/>
        <end position="154"/>
    </location>
</feature>
<keyword evidence="6 8" id="KW-0472">Membrane</keyword>
<keyword evidence="5 8" id="KW-1133">Transmembrane helix</keyword>
<feature type="transmembrane region" description="Helical" evidence="8">
    <location>
        <begin position="70"/>
        <end position="92"/>
    </location>
</feature>
<feature type="transmembrane region" description="Helical" evidence="8">
    <location>
        <begin position="366"/>
        <end position="388"/>
    </location>
</feature>
<dbReference type="GO" id="GO:0022857">
    <property type="term" value="F:transmembrane transporter activity"/>
    <property type="evidence" value="ECO:0007669"/>
    <property type="project" value="InterPro"/>
</dbReference>
<feature type="transmembrane region" description="Helical" evidence="8">
    <location>
        <begin position="310"/>
        <end position="330"/>
    </location>
</feature>
<dbReference type="EMBL" id="JAFJYH010000277">
    <property type="protein sequence ID" value="KAG4414182.1"/>
    <property type="molecule type" value="Genomic_DNA"/>
</dbReference>
<evidence type="ECO:0000256" key="8">
    <source>
        <dbReference type="SAM" id="Phobius"/>
    </source>
</evidence>
<comment type="caution">
    <text evidence="10">The sequence shown here is derived from an EMBL/GenBank/DDBJ whole genome shotgun (WGS) entry which is preliminary data.</text>
</comment>
<evidence type="ECO:0000259" key="9">
    <source>
        <dbReference type="PROSITE" id="PS50850"/>
    </source>
</evidence>
<feature type="transmembrane region" description="Helical" evidence="8">
    <location>
        <begin position="221"/>
        <end position="238"/>
    </location>
</feature>
<organism evidence="10 11">
    <name type="scientific">Cadophora malorum</name>
    <dbReference type="NCBI Taxonomy" id="108018"/>
    <lineage>
        <taxon>Eukaryota</taxon>
        <taxon>Fungi</taxon>
        <taxon>Dikarya</taxon>
        <taxon>Ascomycota</taxon>
        <taxon>Pezizomycotina</taxon>
        <taxon>Leotiomycetes</taxon>
        <taxon>Helotiales</taxon>
        <taxon>Ploettnerulaceae</taxon>
        <taxon>Cadophora</taxon>
    </lineage>
</organism>
<dbReference type="PANTHER" id="PTHR23514:SF3">
    <property type="entry name" value="BYPASS OF STOP CODON PROTEIN 6"/>
    <property type="match status" value="1"/>
</dbReference>
<dbReference type="InterPro" id="IPR020846">
    <property type="entry name" value="MFS_dom"/>
</dbReference>
<feature type="compositionally biased region" description="Polar residues" evidence="7">
    <location>
        <begin position="1"/>
        <end position="16"/>
    </location>
</feature>
<evidence type="ECO:0000256" key="6">
    <source>
        <dbReference type="ARBA" id="ARBA00023136"/>
    </source>
</evidence>
<dbReference type="Pfam" id="PF07690">
    <property type="entry name" value="MFS_1"/>
    <property type="match status" value="1"/>
</dbReference>
<feature type="transmembrane region" description="Helical" evidence="8">
    <location>
        <begin position="275"/>
        <end position="298"/>
    </location>
</feature>
<dbReference type="GO" id="GO:0016020">
    <property type="term" value="C:membrane"/>
    <property type="evidence" value="ECO:0007669"/>
    <property type="project" value="TreeGrafter"/>
</dbReference>
<evidence type="ECO:0000256" key="4">
    <source>
        <dbReference type="ARBA" id="ARBA00022692"/>
    </source>
</evidence>
<dbReference type="SUPFAM" id="SSF103473">
    <property type="entry name" value="MFS general substrate transporter"/>
    <property type="match status" value="1"/>
</dbReference>
<evidence type="ECO:0000256" key="2">
    <source>
        <dbReference type="ARBA" id="ARBA00008335"/>
    </source>
</evidence>
<comment type="subcellular location">
    <subcellularLocation>
        <location evidence="1">Endomembrane system</location>
        <topology evidence="1">Multi-pass membrane protein</topology>
    </subcellularLocation>
</comment>
<reference evidence="10" key="1">
    <citation type="submission" date="2021-02" db="EMBL/GenBank/DDBJ databases">
        <title>Genome sequence Cadophora malorum strain M34.</title>
        <authorList>
            <person name="Stefanovic E."/>
            <person name="Vu D."/>
            <person name="Scully C."/>
            <person name="Dijksterhuis J."/>
            <person name="Roader J."/>
            <person name="Houbraken J."/>
        </authorList>
    </citation>
    <scope>NUCLEOTIDE SEQUENCE</scope>
    <source>
        <strain evidence="10">M34</strain>
    </source>
</reference>
<feature type="transmembrane region" description="Helical" evidence="8">
    <location>
        <begin position="195"/>
        <end position="215"/>
    </location>
</feature>
<feature type="transmembrane region" description="Helical" evidence="8">
    <location>
        <begin position="342"/>
        <end position="360"/>
    </location>
</feature>
<dbReference type="AlphaFoldDB" id="A0A8H7T804"/>
<dbReference type="Gene3D" id="1.20.1250.20">
    <property type="entry name" value="MFS general substrate transporter like domains"/>
    <property type="match status" value="2"/>
</dbReference>
<accession>A0A8H7T804</accession>
<dbReference type="FunFam" id="1.20.1250.20:FF:000308">
    <property type="entry name" value="MFS efflux transporter"/>
    <property type="match status" value="1"/>
</dbReference>
<dbReference type="PROSITE" id="PS50850">
    <property type="entry name" value="MFS"/>
    <property type="match status" value="1"/>
</dbReference>
<dbReference type="InterPro" id="IPR036259">
    <property type="entry name" value="MFS_trans_sf"/>
</dbReference>
<feature type="transmembrane region" description="Helical" evidence="8">
    <location>
        <begin position="400"/>
        <end position="425"/>
    </location>
</feature>
<comment type="similarity">
    <text evidence="2">Belongs to the major facilitator superfamily.</text>
</comment>
<dbReference type="Proteomes" id="UP000664132">
    <property type="component" value="Unassembled WGS sequence"/>
</dbReference>
<proteinExistence type="inferred from homology"/>
<keyword evidence="11" id="KW-1185">Reference proteome</keyword>
<feature type="transmembrane region" description="Helical" evidence="8">
    <location>
        <begin position="104"/>
        <end position="124"/>
    </location>
</feature>
<sequence length="471" mass="51045">MATITMTQAEASNAAGNDNGIELQSYPPSQTPSDRKLGITDLEEIRQDSSPSIRAVDIKQRWNSPGGNKWRVFATFWSFFVVGMNDGSYGALIPHLEPYYDLNYTIVSLIFLSPFAGYSLASIANNLVHVRFGQRGVAFMGPLCHILAYVVVSIHPPYPVLVVMFIFVGFGNGLIDAAWCAWIGNMANANEVQGFLQASYSLGATVSPLIATALIEKTGAGWYGFYYIMIAASALEFATSSFTFWKQTGAVYEAENPRDPDSKTGRTREALKSKVTWLFCFFVFGYVGAEVSLGGWIITFMTKVRGANPFASSATSTAFWAGMTVGRLLLPYLTSRLGEYPSVIIYLGLSFGLELIFWLVPSLIVSAIAVSLLGVFMGPMFPTAIVMVTKLLPKDLHVGCIGFGTAFGGSGGAIFPFLVGAIAQIKGVRTLQPVILALLVAIGILWALLPRKKGKGHGGEETPRVENEREL</sequence>
<evidence type="ECO:0000256" key="1">
    <source>
        <dbReference type="ARBA" id="ARBA00004127"/>
    </source>
</evidence>
<feature type="domain" description="Major facilitator superfamily (MFS) profile" evidence="9">
    <location>
        <begin position="71"/>
        <end position="455"/>
    </location>
</feature>